<dbReference type="EMBL" id="LAZR01008611">
    <property type="protein sequence ID" value="KKM77653.1"/>
    <property type="molecule type" value="Genomic_DNA"/>
</dbReference>
<accession>A0A0F9K6K5</accession>
<sequence length="93" mass="10842">MSRQHKYIIGSKNAETAIYHIKVYTDEELHSLVVEAIEALIGSPGWTRTTEMAFALEVSQWLYKHYGFTQRRLLRIQGETRWDYDGKHGTVDV</sequence>
<evidence type="ECO:0000313" key="1">
    <source>
        <dbReference type="EMBL" id="KKM77653.1"/>
    </source>
</evidence>
<reference evidence="1" key="1">
    <citation type="journal article" date="2015" name="Nature">
        <title>Complex archaea that bridge the gap between prokaryotes and eukaryotes.</title>
        <authorList>
            <person name="Spang A."/>
            <person name="Saw J.H."/>
            <person name="Jorgensen S.L."/>
            <person name="Zaremba-Niedzwiedzka K."/>
            <person name="Martijn J."/>
            <person name="Lind A.E."/>
            <person name="van Eijk R."/>
            <person name="Schleper C."/>
            <person name="Guy L."/>
            <person name="Ettema T.J."/>
        </authorList>
    </citation>
    <scope>NUCLEOTIDE SEQUENCE</scope>
</reference>
<protein>
    <submittedName>
        <fullName evidence="1">Uncharacterized protein</fullName>
    </submittedName>
</protein>
<comment type="caution">
    <text evidence="1">The sequence shown here is derived from an EMBL/GenBank/DDBJ whole genome shotgun (WGS) entry which is preliminary data.</text>
</comment>
<name>A0A0F9K6K5_9ZZZZ</name>
<organism evidence="1">
    <name type="scientific">marine sediment metagenome</name>
    <dbReference type="NCBI Taxonomy" id="412755"/>
    <lineage>
        <taxon>unclassified sequences</taxon>
        <taxon>metagenomes</taxon>
        <taxon>ecological metagenomes</taxon>
    </lineage>
</organism>
<proteinExistence type="predicted"/>
<gene>
    <name evidence="1" type="ORF">LCGC14_1367840</name>
</gene>
<dbReference type="AlphaFoldDB" id="A0A0F9K6K5"/>